<comment type="caution">
    <text evidence="2">The sequence shown here is derived from an EMBL/GenBank/DDBJ whole genome shotgun (WGS) entry which is preliminary data.</text>
</comment>
<dbReference type="SUPFAM" id="SSF48264">
    <property type="entry name" value="Cytochrome P450"/>
    <property type="match status" value="1"/>
</dbReference>
<name>A0A2J8ABZ4_9CHLO</name>
<dbReference type="GO" id="GO:0016705">
    <property type="term" value="F:oxidoreductase activity, acting on paired donors, with incorporation or reduction of molecular oxygen"/>
    <property type="evidence" value="ECO:0007669"/>
    <property type="project" value="InterPro"/>
</dbReference>
<protein>
    <submittedName>
        <fullName evidence="2">Thromboxane-A synthase</fullName>
    </submittedName>
</protein>
<dbReference type="PANTHER" id="PTHR24301:SF2">
    <property type="entry name" value="THROMBOXANE-A SYNTHASE"/>
    <property type="match status" value="1"/>
</dbReference>
<dbReference type="GO" id="GO:0020037">
    <property type="term" value="F:heme binding"/>
    <property type="evidence" value="ECO:0007669"/>
    <property type="project" value="InterPro"/>
</dbReference>
<gene>
    <name evidence="2" type="ORF">TSOC_003281</name>
</gene>
<proteinExistence type="predicted"/>
<dbReference type="InterPro" id="IPR036396">
    <property type="entry name" value="Cyt_P450_sf"/>
</dbReference>
<dbReference type="Pfam" id="PF00067">
    <property type="entry name" value="p450"/>
    <property type="match status" value="1"/>
</dbReference>
<accession>A0A2J8ABZ4</accession>
<evidence type="ECO:0000313" key="3">
    <source>
        <dbReference type="Proteomes" id="UP000236333"/>
    </source>
</evidence>
<dbReference type="Gene3D" id="1.10.630.10">
    <property type="entry name" value="Cytochrome P450"/>
    <property type="match status" value="1"/>
</dbReference>
<dbReference type="GO" id="GO:0004497">
    <property type="term" value="F:monooxygenase activity"/>
    <property type="evidence" value="ECO:0007669"/>
    <property type="project" value="InterPro"/>
</dbReference>
<evidence type="ECO:0000313" key="2">
    <source>
        <dbReference type="EMBL" id="PNH10042.1"/>
    </source>
</evidence>
<dbReference type="OrthoDB" id="540635at2759"/>
<sequence length="455" mass="48465">SLGWDGSRSGGGSTGISQAASAVPSRLPPNAAGPFGLPFLGNLPQIIAMDTTAFLTWAARKYGPVCTVWFGTRPWIVISDVELVRKFSYKSAARPAQMGTFMHVMTGENRDIDQAGIVVVEGEAWRNTRRVFETSIILPSSLEAHLPAIARCLSRFHAVLERHESSGEPLEACQELGNLSLAMTGEIAYGYVGCRTWHVVDFAADGGVAAELVEACRDSFDTLQIENATDYLALQLVFPMFEPAIRWLAHHLPDAKQRRAMRARTKVAEVSRLLMQQWQANKAAAAAASAASGGAGAGAGAADGTADGKSGGFAQVGGGIAASSFMAAMLEGRRGAKQGERLSDVEKPAKPSNPPAQVIAQGFTFILAGFETTSSTLSFVLFLLAHDPEATRRLCAEVDALPQTGAEGLTVEALAQLPYTDAVMKEAMRLYPALSFYFRDTKEDVDLGGGRVVPK</sequence>
<dbReference type="EMBL" id="PGGS01000069">
    <property type="protein sequence ID" value="PNH10042.1"/>
    <property type="molecule type" value="Genomic_DNA"/>
</dbReference>
<evidence type="ECO:0000256" key="1">
    <source>
        <dbReference type="SAM" id="MobiDB-lite"/>
    </source>
</evidence>
<dbReference type="PRINTS" id="PR00463">
    <property type="entry name" value="EP450I"/>
</dbReference>
<keyword evidence="3" id="KW-1185">Reference proteome</keyword>
<dbReference type="InterPro" id="IPR002401">
    <property type="entry name" value="Cyt_P450_E_grp-I"/>
</dbReference>
<reference evidence="2 3" key="1">
    <citation type="journal article" date="2017" name="Mol. Biol. Evol.">
        <title>The 4-celled Tetrabaena socialis nuclear genome reveals the essential components for genetic control of cell number at the origin of multicellularity in the volvocine lineage.</title>
        <authorList>
            <person name="Featherston J."/>
            <person name="Arakaki Y."/>
            <person name="Hanschen E.R."/>
            <person name="Ferris P.J."/>
            <person name="Michod R.E."/>
            <person name="Olson B.J.S.C."/>
            <person name="Nozaki H."/>
            <person name="Durand P.M."/>
        </authorList>
    </citation>
    <scope>NUCLEOTIDE SEQUENCE [LARGE SCALE GENOMIC DNA]</scope>
    <source>
        <strain evidence="2 3">NIES-571</strain>
    </source>
</reference>
<feature type="non-terminal residue" evidence="2">
    <location>
        <position position="1"/>
    </location>
</feature>
<feature type="region of interest" description="Disordered" evidence="1">
    <location>
        <begin position="1"/>
        <end position="23"/>
    </location>
</feature>
<dbReference type="PRINTS" id="PR00385">
    <property type="entry name" value="P450"/>
</dbReference>
<dbReference type="PANTHER" id="PTHR24301">
    <property type="entry name" value="THROMBOXANE-A SYNTHASE"/>
    <property type="match status" value="1"/>
</dbReference>
<dbReference type="GO" id="GO:0005506">
    <property type="term" value="F:iron ion binding"/>
    <property type="evidence" value="ECO:0007669"/>
    <property type="project" value="InterPro"/>
</dbReference>
<dbReference type="Proteomes" id="UP000236333">
    <property type="component" value="Unassembled WGS sequence"/>
</dbReference>
<organism evidence="2 3">
    <name type="scientific">Tetrabaena socialis</name>
    <dbReference type="NCBI Taxonomy" id="47790"/>
    <lineage>
        <taxon>Eukaryota</taxon>
        <taxon>Viridiplantae</taxon>
        <taxon>Chlorophyta</taxon>
        <taxon>core chlorophytes</taxon>
        <taxon>Chlorophyceae</taxon>
        <taxon>CS clade</taxon>
        <taxon>Chlamydomonadales</taxon>
        <taxon>Tetrabaenaceae</taxon>
        <taxon>Tetrabaena</taxon>
    </lineage>
</organism>
<dbReference type="AlphaFoldDB" id="A0A2J8ABZ4"/>
<dbReference type="InterPro" id="IPR001128">
    <property type="entry name" value="Cyt_P450"/>
</dbReference>